<dbReference type="PANTHER" id="PTHR46060:SF1">
    <property type="entry name" value="MARINER MOS1 TRANSPOSASE-LIKE PROTEIN"/>
    <property type="match status" value="1"/>
</dbReference>
<evidence type="ECO:0000313" key="2">
    <source>
        <dbReference type="EMBL" id="KAJ4441771.1"/>
    </source>
</evidence>
<accession>A0ABQ8T6N1</accession>
<proteinExistence type="predicted"/>
<comment type="caution">
    <text evidence="2">The sequence shown here is derived from an EMBL/GenBank/DDBJ whole genome shotgun (WGS) entry which is preliminary data.</text>
</comment>
<feature type="compositionally biased region" description="Polar residues" evidence="1">
    <location>
        <begin position="175"/>
        <end position="188"/>
    </location>
</feature>
<dbReference type="InterPro" id="IPR001888">
    <property type="entry name" value="Transposase_1"/>
</dbReference>
<dbReference type="Pfam" id="PF01359">
    <property type="entry name" value="Transposase_1"/>
    <property type="match status" value="1"/>
</dbReference>
<evidence type="ECO:0008006" key="4">
    <source>
        <dbReference type="Google" id="ProtNLM"/>
    </source>
</evidence>
<dbReference type="InterPro" id="IPR036397">
    <property type="entry name" value="RNaseH_sf"/>
</dbReference>
<gene>
    <name evidence="2" type="ORF">ANN_11629</name>
</gene>
<feature type="region of interest" description="Disordered" evidence="1">
    <location>
        <begin position="377"/>
        <end position="401"/>
    </location>
</feature>
<dbReference type="Gene3D" id="3.30.420.10">
    <property type="entry name" value="Ribonuclease H-like superfamily/Ribonuclease H"/>
    <property type="match status" value="1"/>
</dbReference>
<dbReference type="InterPro" id="IPR052709">
    <property type="entry name" value="Transposase-MT_Hybrid"/>
</dbReference>
<reference evidence="2 3" key="1">
    <citation type="journal article" date="2022" name="Allergy">
        <title>Genome assembly and annotation of Periplaneta americana reveal a comprehensive cockroach allergen profile.</title>
        <authorList>
            <person name="Wang L."/>
            <person name="Xiong Q."/>
            <person name="Saelim N."/>
            <person name="Wang L."/>
            <person name="Nong W."/>
            <person name="Wan A.T."/>
            <person name="Shi M."/>
            <person name="Liu X."/>
            <person name="Cao Q."/>
            <person name="Hui J.H.L."/>
            <person name="Sookrung N."/>
            <person name="Leung T.F."/>
            <person name="Tungtrongchitr A."/>
            <person name="Tsui S.K.W."/>
        </authorList>
    </citation>
    <scope>NUCLEOTIDE SEQUENCE [LARGE SCALE GENOMIC DNA]</scope>
    <source>
        <strain evidence="2">PWHHKU_190912</strain>
    </source>
</reference>
<evidence type="ECO:0000313" key="3">
    <source>
        <dbReference type="Proteomes" id="UP001148838"/>
    </source>
</evidence>
<sequence>MTFVFRKNQYFRVCAHLTIQIMEKKWEYKGTVHQLFIDFKKAYDSVKREVLYDILIEFGIPKKLVRLIKMCLSETYSRVRIEYAIRKVRDNREGLELNGLHQLIVNADDVNIRVVLLAIKVEKFMCFEKMKEGVGYPMKFPRFNNSTAMQLHRPCWTRTKGKMTSFLDESSLWTNPGLAHTNQPNLRRQSNEWKHPGSSRPKKVRPRQSVVKVMFIVAYDIDGVILHHAVPPRQTANADYYCRFLQHHLRPALRRKRRHLVVQNPIILHDNARSHIAAAVEDLLRRWQWEILEHPPYSPDMSPCDYDLFTKVKELLRGIRYNTRDELIRAIGRSIRNINKDGRADGVRRLPNIWQKSGVQHRKLPSICSYWIEGKPRKKPQPGNLPRPGIEPGPPGFAARRADRYSTGVDDYMEDVQLSCRQSDRQCVVMEYIYEANQATALQ</sequence>
<keyword evidence="3" id="KW-1185">Reference proteome</keyword>
<evidence type="ECO:0000256" key="1">
    <source>
        <dbReference type="SAM" id="MobiDB-lite"/>
    </source>
</evidence>
<feature type="region of interest" description="Disordered" evidence="1">
    <location>
        <begin position="175"/>
        <end position="205"/>
    </location>
</feature>
<dbReference type="Proteomes" id="UP001148838">
    <property type="component" value="Unassembled WGS sequence"/>
</dbReference>
<name>A0ABQ8T6N1_PERAM</name>
<protein>
    <recommendedName>
        <fullName evidence="4">Mariner Mos1 transposase</fullName>
    </recommendedName>
</protein>
<dbReference type="PANTHER" id="PTHR46060">
    <property type="entry name" value="MARINER MOS1 TRANSPOSASE-LIKE PROTEIN"/>
    <property type="match status" value="1"/>
</dbReference>
<organism evidence="2 3">
    <name type="scientific">Periplaneta americana</name>
    <name type="common">American cockroach</name>
    <name type="synonym">Blatta americana</name>
    <dbReference type="NCBI Taxonomy" id="6978"/>
    <lineage>
        <taxon>Eukaryota</taxon>
        <taxon>Metazoa</taxon>
        <taxon>Ecdysozoa</taxon>
        <taxon>Arthropoda</taxon>
        <taxon>Hexapoda</taxon>
        <taxon>Insecta</taxon>
        <taxon>Pterygota</taxon>
        <taxon>Neoptera</taxon>
        <taxon>Polyneoptera</taxon>
        <taxon>Dictyoptera</taxon>
        <taxon>Blattodea</taxon>
        <taxon>Blattoidea</taxon>
        <taxon>Blattidae</taxon>
        <taxon>Blattinae</taxon>
        <taxon>Periplaneta</taxon>
    </lineage>
</organism>
<dbReference type="EMBL" id="JAJSOF020000015">
    <property type="protein sequence ID" value="KAJ4441771.1"/>
    <property type="molecule type" value="Genomic_DNA"/>
</dbReference>
<feature type="compositionally biased region" description="Pro residues" evidence="1">
    <location>
        <begin position="383"/>
        <end position="395"/>
    </location>
</feature>